<sequence length="59" mass="7078">MDRNEGTDVDHAERETRRWGHHEPSREVPRSRRTVSRNLCKRFVWVKEKVVGIFKGFQA</sequence>
<proteinExistence type="predicted"/>
<feature type="compositionally biased region" description="Basic and acidic residues" evidence="1">
    <location>
        <begin position="1"/>
        <end position="30"/>
    </location>
</feature>
<dbReference type="AlphaFoldDB" id="A0A2R6RZH2"/>
<name>A0A2R6RZH2_9APHY</name>
<gene>
    <name evidence="2" type="ORF">PHLCEN_2v1597</name>
</gene>
<dbReference type="EMBL" id="MLYV02000126">
    <property type="protein sequence ID" value="PSS35442.1"/>
    <property type="molecule type" value="Genomic_DNA"/>
</dbReference>
<evidence type="ECO:0000313" key="3">
    <source>
        <dbReference type="Proteomes" id="UP000186601"/>
    </source>
</evidence>
<protein>
    <submittedName>
        <fullName evidence="2">Uncharacterized protein</fullName>
    </submittedName>
</protein>
<dbReference type="Proteomes" id="UP000186601">
    <property type="component" value="Unassembled WGS sequence"/>
</dbReference>
<reference evidence="2 3" key="1">
    <citation type="submission" date="2018-02" db="EMBL/GenBank/DDBJ databases">
        <title>Genome sequence of the basidiomycete white-rot fungus Phlebia centrifuga.</title>
        <authorList>
            <person name="Granchi Z."/>
            <person name="Peng M."/>
            <person name="de Vries R.P."/>
            <person name="Hilden K."/>
            <person name="Makela M.R."/>
            <person name="Grigoriev I."/>
            <person name="Riley R."/>
        </authorList>
    </citation>
    <scope>NUCLEOTIDE SEQUENCE [LARGE SCALE GENOMIC DNA]</scope>
    <source>
        <strain evidence="2 3">FBCC195</strain>
    </source>
</reference>
<feature type="region of interest" description="Disordered" evidence="1">
    <location>
        <begin position="1"/>
        <end position="32"/>
    </location>
</feature>
<evidence type="ECO:0000313" key="2">
    <source>
        <dbReference type="EMBL" id="PSS35442.1"/>
    </source>
</evidence>
<keyword evidence="3" id="KW-1185">Reference proteome</keyword>
<organism evidence="2 3">
    <name type="scientific">Hermanssonia centrifuga</name>
    <dbReference type="NCBI Taxonomy" id="98765"/>
    <lineage>
        <taxon>Eukaryota</taxon>
        <taxon>Fungi</taxon>
        <taxon>Dikarya</taxon>
        <taxon>Basidiomycota</taxon>
        <taxon>Agaricomycotina</taxon>
        <taxon>Agaricomycetes</taxon>
        <taxon>Polyporales</taxon>
        <taxon>Meruliaceae</taxon>
        <taxon>Hermanssonia</taxon>
    </lineage>
</organism>
<comment type="caution">
    <text evidence="2">The sequence shown here is derived from an EMBL/GenBank/DDBJ whole genome shotgun (WGS) entry which is preliminary data.</text>
</comment>
<accession>A0A2R6RZH2</accession>
<evidence type="ECO:0000256" key="1">
    <source>
        <dbReference type="SAM" id="MobiDB-lite"/>
    </source>
</evidence>